<dbReference type="PIRSF" id="PIRSF016557">
    <property type="entry name" value="Caps_synth_CpsB"/>
    <property type="match status" value="1"/>
</dbReference>
<dbReference type="InterPro" id="IPR016195">
    <property type="entry name" value="Pol/histidinol_Pase-like"/>
</dbReference>
<proteinExistence type="inferred from homology"/>
<comment type="similarity">
    <text evidence="1">Belongs to the metallo-dependent hydrolases superfamily. CpsB/CapC family.</text>
</comment>
<evidence type="ECO:0000256" key="1">
    <source>
        <dbReference type="ARBA" id="ARBA00005750"/>
    </source>
</evidence>
<keyword evidence="3 6" id="KW-0378">Hydrolase</keyword>
<dbReference type="InterPro" id="IPR016667">
    <property type="entry name" value="Caps_polysacc_synth_CpsB/CapC"/>
</dbReference>
<dbReference type="SUPFAM" id="SSF89550">
    <property type="entry name" value="PHP domain-like"/>
    <property type="match status" value="1"/>
</dbReference>
<dbReference type="PANTHER" id="PTHR39181">
    <property type="entry name" value="TYROSINE-PROTEIN PHOSPHATASE YWQE"/>
    <property type="match status" value="1"/>
</dbReference>
<dbReference type="Pfam" id="PF19567">
    <property type="entry name" value="CpsB_CapC"/>
    <property type="match status" value="1"/>
</dbReference>
<comment type="catalytic activity">
    <reaction evidence="5">
        <text>O-phospho-L-tyrosyl-[protein] + H2O = L-tyrosyl-[protein] + phosphate</text>
        <dbReference type="Rhea" id="RHEA:10684"/>
        <dbReference type="Rhea" id="RHEA-COMP:10136"/>
        <dbReference type="Rhea" id="RHEA-COMP:20101"/>
        <dbReference type="ChEBI" id="CHEBI:15377"/>
        <dbReference type="ChEBI" id="CHEBI:43474"/>
        <dbReference type="ChEBI" id="CHEBI:46858"/>
        <dbReference type="ChEBI" id="CHEBI:61978"/>
        <dbReference type="EC" id="3.1.3.48"/>
    </reaction>
</comment>
<keyword evidence="4" id="KW-0904">Protein phosphatase</keyword>
<dbReference type="GO" id="GO:0004725">
    <property type="term" value="F:protein tyrosine phosphatase activity"/>
    <property type="evidence" value="ECO:0007669"/>
    <property type="project" value="UniProtKB-EC"/>
</dbReference>
<dbReference type="Proteomes" id="UP000190973">
    <property type="component" value="Unassembled WGS sequence"/>
</dbReference>
<dbReference type="GO" id="GO:0030145">
    <property type="term" value="F:manganese ion binding"/>
    <property type="evidence" value="ECO:0007669"/>
    <property type="project" value="InterPro"/>
</dbReference>
<gene>
    <name evidence="6" type="primary">ywqE_2</name>
    <name evidence="6" type="ORF">CLBCK_42300</name>
</gene>
<dbReference type="PANTHER" id="PTHR39181:SF1">
    <property type="entry name" value="TYROSINE-PROTEIN PHOSPHATASE YWQE"/>
    <property type="match status" value="1"/>
</dbReference>
<organism evidence="6 7">
    <name type="scientific">Clostridium beijerinckii</name>
    <name type="common">Clostridium MP</name>
    <dbReference type="NCBI Taxonomy" id="1520"/>
    <lineage>
        <taxon>Bacteria</taxon>
        <taxon>Bacillati</taxon>
        <taxon>Bacillota</taxon>
        <taxon>Clostridia</taxon>
        <taxon>Eubacteriales</taxon>
        <taxon>Clostridiaceae</taxon>
        <taxon>Clostridium</taxon>
    </lineage>
</organism>
<evidence type="ECO:0000256" key="4">
    <source>
        <dbReference type="ARBA" id="ARBA00022912"/>
    </source>
</evidence>
<evidence type="ECO:0000256" key="5">
    <source>
        <dbReference type="ARBA" id="ARBA00051722"/>
    </source>
</evidence>
<dbReference type="EC" id="3.1.3.48" evidence="2"/>
<evidence type="ECO:0000313" key="6">
    <source>
        <dbReference type="EMBL" id="OOM57075.1"/>
    </source>
</evidence>
<comment type="caution">
    <text evidence="6">The sequence shown here is derived from an EMBL/GenBank/DDBJ whole genome shotgun (WGS) entry which is preliminary data.</text>
</comment>
<accession>A0A1S8RVH8</accession>
<sequence length="254" mass="29406">MIVDIHSHIIPGIDDGSKDIEMTLEMLRNAEKDGVKEIVATPHYLLEYGEATIDEVRNYVEEINNILVKENIDIKVYSGQEVYYTEKIIEYYMQGNIGTVNDSRYMLIEFSMRKFDESIFDTLYELQVRNIVPVIAHPERYMPIIEDPKNINKFINEGYLFQINAGSIDGRFGEKVQRTANVLLNNGIYNFIGSDAHNINRRNTGLSTALNLINKSEIKDVFKDSSEKMLNNGEIKFSGEKIKEKKSIFWFLKR</sequence>
<dbReference type="Gene3D" id="3.20.20.140">
    <property type="entry name" value="Metal-dependent hydrolases"/>
    <property type="match status" value="1"/>
</dbReference>
<evidence type="ECO:0000256" key="3">
    <source>
        <dbReference type="ARBA" id="ARBA00022801"/>
    </source>
</evidence>
<name>A0A1S8RVH8_CLOBE</name>
<evidence type="ECO:0000256" key="2">
    <source>
        <dbReference type="ARBA" id="ARBA00013064"/>
    </source>
</evidence>
<dbReference type="AlphaFoldDB" id="A0A1S8RVH8"/>
<dbReference type="RefSeq" id="WP_077840477.1">
    <property type="nucleotide sequence ID" value="NZ_JABTAE010000001.1"/>
</dbReference>
<protein>
    <recommendedName>
        <fullName evidence="2">protein-tyrosine-phosphatase</fullName>
        <ecNumber evidence="2">3.1.3.48</ecNumber>
    </recommendedName>
</protein>
<evidence type="ECO:0000313" key="7">
    <source>
        <dbReference type="Proteomes" id="UP000190973"/>
    </source>
</evidence>
<reference evidence="6 7" key="1">
    <citation type="submission" date="2016-05" db="EMBL/GenBank/DDBJ databases">
        <title>Microbial solvent formation.</title>
        <authorList>
            <person name="Poehlein A."/>
            <person name="Montoya Solano J.D."/>
            <person name="Flitsch S."/>
            <person name="Krabben P."/>
            <person name="Duerre P."/>
            <person name="Daniel R."/>
        </authorList>
    </citation>
    <scope>NUCLEOTIDE SEQUENCE [LARGE SCALE GENOMIC DNA]</scope>
    <source>
        <strain evidence="6 7">DSM 53</strain>
    </source>
</reference>
<dbReference type="EMBL" id="LZZI01000117">
    <property type="protein sequence ID" value="OOM57075.1"/>
    <property type="molecule type" value="Genomic_DNA"/>
</dbReference>